<evidence type="ECO:0000313" key="1">
    <source>
        <dbReference type="EMBL" id="SPD68138.1"/>
    </source>
</evidence>
<protein>
    <submittedName>
        <fullName evidence="1">Uncharacterized protein</fullName>
    </submittedName>
</protein>
<sequence length="104" mass="10767">MTLAASVQKTALSQLRAAPYPRHTIDCVRIGSKHSSSGGTSCHAAMSEADKAIAGINVSHDFASIACLSMRALAQAGASQRLTLSSTNFMPMACICSSPRDIGV</sequence>
<dbReference type="AlphaFoldDB" id="A0A375D8W2"/>
<reference evidence="1 2" key="1">
    <citation type="submission" date="2018-01" db="EMBL/GenBank/DDBJ databases">
        <authorList>
            <person name="Clerissi C."/>
        </authorList>
    </citation>
    <scope>NUCLEOTIDE SEQUENCE [LARGE SCALE GENOMIC DNA]</scope>
    <source>
        <strain evidence="1">Cupriavidus taiwanensis SWF 66322</strain>
        <plasmid evidence="2">cbm2636_mp</plasmid>
    </source>
</reference>
<organism evidence="1 2">
    <name type="scientific">Cupriavidus taiwanensis</name>
    <dbReference type="NCBI Taxonomy" id="164546"/>
    <lineage>
        <taxon>Bacteria</taxon>
        <taxon>Pseudomonadati</taxon>
        <taxon>Pseudomonadota</taxon>
        <taxon>Betaproteobacteria</taxon>
        <taxon>Burkholderiales</taxon>
        <taxon>Burkholderiaceae</taxon>
        <taxon>Cupriavidus</taxon>
    </lineage>
</organism>
<evidence type="ECO:0000313" key="2">
    <source>
        <dbReference type="Proteomes" id="UP000254259"/>
    </source>
</evidence>
<dbReference type="Proteomes" id="UP000254259">
    <property type="component" value="Plasmid CBM2636_mp"/>
</dbReference>
<accession>A0A375D8W2</accession>
<geneLocation type="plasmid" evidence="2">
    <name>cbm2636_mp</name>
</geneLocation>
<name>A0A375D8W2_9BURK</name>
<proteinExistence type="predicted"/>
<gene>
    <name evidence="1" type="ORF">CBM2636_MP20988</name>
</gene>
<dbReference type="EMBL" id="LT984814">
    <property type="protein sequence ID" value="SPD68138.1"/>
    <property type="molecule type" value="Genomic_DNA"/>
</dbReference>
<keyword evidence="1" id="KW-0614">Plasmid</keyword>